<dbReference type="AlphaFoldDB" id="K7MIR5"/>
<dbReference type="Proteomes" id="UP000008827">
    <property type="component" value="Chromosome 16"/>
</dbReference>
<dbReference type="Gramene" id="KRH09247">
    <property type="protein sequence ID" value="KRH09247"/>
    <property type="gene ID" value="GLYMA_16G205800"/>
</dbReference>
<dbReference type="PaxDb" id="3847-GLYMA16G33090.1"/>
<reference evidence="1 2" key="1">
    <citation type="journal article" date="2010" name="Nature">
        <title>Genome sequence of the palaeopolyploid soybean.</title>
        <authorList>
            <person name="Schmutz J."/>
            <person name="Cannon S.B."/>
            <person name="Schlueter J."/>
            <person name="Ma J."/>
            <person name="Mitros T."/>
            <person name="Nelson W."/>
            <person name="Hyten D.L."/>
            <person name="Song Q."/>
            <person name="Thelen J.J."/>
            <person name="Cheng J."/>
            <person name="Xu D."/>
            <person name="Hellsten U."/>
            <person name="May G.D."/>
            <person name="Yu Y."/>
            <person name="Sakurai T."/>
            <person name="Umezawa T."/>
            <person name="Bhattacharyya M.K."/>
            <person name="Sandhu D."/>
            <person name="Valliyodan B."/>
            <person name="Lindquist E."/>
            <person name="Peto M."/>
            <person name="Grant D."/>
            <person name="Shu S."/>
            <person name="Goodstein D."/>
            <person name="Barry K."/>
            <person name="Futrell-Griggs M."/>
            <person name="Abernathy B."/>
            <person name="Du J."/>
            <person name="Tian Z."/>
            <person name="Zhu L."/>
            <person name="Gill N."/>
            <person name="Joshi T."/>
            <person name="Libault M."/>
            <person name="Sethuraman A."/>
            <person name="Zhang X.-C."/>
            <person name="Shinozaki K."/>
            <person name="Nguyen H.T."/>
            <person name="Wing R.A."/>
            <person name="Cregan P."/>
            <person name="Specht J."/>
            <person name="Grimwood J."/>
            <person name="Rokhsar D."/>
            <person name="Stacey G."/>
            <person name="Shoemaker R.C."/>
            <person name="Jackson S.A."/>
        </authorList>
    </citation>
    <scope>NUCLEOTIDE SEQUENCE [LARGE SCALE GENOMIC DNA]</scope>
    <source>
        <strain evidence="2">cv. Williams 82</strain>
        <tissue evidence="1">Callus</tissue>
    </source>
</reference>
<evidence type="ECO:0000313" key="2">
    <source>
        <dbReference type="EnsemblPlants" id="KRH09247"/>
    </source>
</evidence>
<dbReference type="HOGENOM" id="CLU_2799030_0_0_1"/>
<reference evidence="1" key="3">
    <citation type="submission" date="2018-07" db="EMBL/GenBank/DDBJ databases">
        <title>WGS assembly of Glycine max.</title>
        <authorList>
            <person name="Schmutz J."/>
            <person name="Cannon S."/>
            <person name="Schlueter J."/>
            <person name="Ma J."/>
            <person name="Mitros T."/>
            <person name="Nelson W."/>
            <person name="Hyten D."/>
            <person name="Song Q."/>
            <person name="Thelen J."/>
            <person name="Cheng J."/>
            <person name="Xu D."/>
            <person name="Hellsten U."/>
            <person name="May G."/>
            <person name="Yu Y."/>
            <person name="Sakurai T."/>
            <person name="Umezawa T."/>
            <person name="Bhattacharyya M."/>
            <person name="Sandhu D."/>
            <person name="Valliyodan B."/>
            <person name="Lindquist E."/>
            <person name="Peto M."/>
            <person name="Grant D."/>
            <person name="Shu S."/>
            <person name="Goodstein D."/>
            <person name="Barry K."/>
            <person name="Futrell-Griggs M."/>
            <person name="Abernathy B."/>
            <person name="Du J."/>
            <person name="Tian Z."/>
            <person name="Zhu L."/>
            <person name="Gill N."/>
            <person name="Joshi T."/>
            <person name="Libault M."/>
            <person name="Sethuraman A."/>
            <person name="Zhang X."/>
            <person name="Shinozaki K."/>
            <person name="Nguyen H."/>
            <person name="Wing R."/>
            <person name="Cregan P."/>
            <person name="Specht J."/>
            <person name="Grimwood J."/>
            <person name="Rokhsar D."/>
            <person name="Stacey G."/>
            <person name="Shoemaker R."/>
            <person name="Jackson S."/>
        </authorList>
    </citation>
    <scope>NUCLEOTIDE SEQUENCE</scope>
    <source>
        <tissue evidence="1">Callus</tissue>
    </source>
</reference>
<evidence type="ECO:0000313" key="1">
    <source>
        <dbReference type="EMBL" id="KRH09247.1"/>
    </source>
</evidence>
<gene>
    <name evidence="1" type="ORF">GLYMA_16G205800</name>
</gene>
<dbReference type="EnsemblPlants" id="KRH09247">
    <property type="protein sequence ID" value="KRH09247"/>
    <property type="gene ID" value="GLYMA_16G205800"/>
</dbReference>
<evidence type="ECO:0000313" key="3">
    <source>
        <dbReference type="Proteomes" id="UP000008827"/>
    </source>
</evidence>
<dbReference type="InParanoid" id="K7MIR5"/>
<reference evidence="2" key="2">
    <citation type="submission" date="2018-02" db="UniProtKB">
        <authorList>
            <consortium name="EnsemblPlants"/>
        </authorList>
    </citation>
    <scope>IDENTIFICATION</scope>
    <source>
        <strain evidence="2">Williams 82</strain>
    </source>
</reference>
<sequence length="68" mass="7603">MDPHYMVKVSKNRRKINITTATYIHSLKYVCHVVCVGSFLSFADKHFLALSCCSILSPPIQFSLSSPA</sequence>
<name>K7MIR5_SOYBN</name>
<protein>
    <submittedName>
        <fullName evidence="1 2">Uncharacterized protein</fullName>
    </submittedName>
</protein>
<organism evidence="2">
    <name type="scientific">Glycine max</name>
    <name type="common">Soybean</name>
    <name type="synonym">Glycine hispida</name>
    <dbReference type="NCBI Taxonomy" id="3847"/>
    <lineage>
        <taxon>Eukaryota</taxon>
        <taxon>Viridiplantae</taxon>
        <taxon>Streptophyta</taxon>
        <taxon>Embryophyta</taxon>
        <taxon>Tracheophyta</taxon>
        <taxon>Spermatophyta</taxon>
        <taxon>Magnoliopsida</taxon>
        <taxon>eudicotyledons</taxon>
        <taxon>Gunneridae</taxon>
        <taxon>Pentapetalae</taxon>
        <taxon>rosids</taxon>
        <taxon>fabids</taxon>
        <taxon>Fabales</taxon>
        <taxon>Fabaceae</taxon>
        <taxon>Papilionoideae</taxon>
        <taxon>50 kb inversion clade</taxon>
        <taxon>NPAAA clade</taxon>
        <taxon>indigoferoid/millettioid clade</taxon>
        <taxon>Phaseoleae</taxon>
        <taxon>Glycine</taxon>
        <taxon>Glycine subgen. Soja</taxon>
    </lineage>
</organism>
<proteinExistence type="predicted"/>
<keyword evidence="3" id="KW-1185">Reference proteome</keyword>
<accession>K7MIR5</accession>
<dbReference type="EMBL" id="CM000849">
    <property type="protein sequence ID" value="KRH09247.1"/>
    <property type="molecule type" value="Genomic_DNA"/>
</dbReference>